<proteinExistence type="predicted"/>
<dbReference type="InterPro" id="IPR053145">
    <property type="entry name" value="AB_hydrolase_Est10"/>
</dbReference>
<dbReference type="InterPro" id="IPR029058">
    <property type="entry name" value="AB_hydrolase_fold"/>
</dbReference>
<accession>A0ABT6WQ53</accession>
<keyword evidence="3" id="KW-1185">Reference proteome</keyword>
<feature type="domain" description="Serine aminopeptidase S33" evidence="1">
    <location>
        <begin position="56"/>
        <end position="265"/>
    </location>
</feature>
<dbReference type="Gene3D" id="3.40.50.1820">
    <property type="entry name" value="alpha/beta hydrolase"/>
    <property type="match status" value="1"/>
</dbReference>
<evidence type="ECO:0000259" key="1">
    <source>
        <dbReference type="Pfam" id="PF12146"/>
    </source>
</evidence>
<organism evidence="2 3">
    <name type="scientific">Actinoplanes sandaracinus</name>
    <dbReference type="NCBI Taxonomy" id="3045177"/>
    <lineage>
        <taxon>Bacteria</taxon>
        <taxon>Bacillati</taxon>
        <taxon>Actinomycetota</taxon>
        <taxon>Actinomycetes</taxon>
        <taxon>Micromonosporales</taxon>
        <taxon>Micromonosporaceae</taxon>
        <taxon>Actinoplanes</taxon>
    </lineage>
</organism>
<evidence type="ECO:0000313" key="3">
    <source>
        <dbReference type="Proteomes" id="UP001241758"/>
    </source>
</evidence>
<sequence>MTDRSLTFASGPHRLVGTVTRPLRDGAVPAVLIVGGSGPLDRDGNHKRARLDISRQIATALRDAGLASLRYDKRGVGDSDGSFLATGMHDNADDVRAALTALREQPGTDLDRVFLLGHSEGAILATAVLASGSSAAGAILLSPTARPGSGVLRWQAEKVAADLPTPVRTLLRLFRVDLTAKIARNHARLMATTEDVARLGGVRVNARWFREFMTYDPTGDLTRLTIPTLAVAGGKDLQAPPQDLHTIAALLGDRVETLLIDDLSHILRSQPATPTMRTYRRDLTRPVDRRVLTAVIDWIHRH</sequence>
<gene>
    <name evidence="2" type="ORF">QLQ12_24905</name>
</gene>
<dbReference type="EMBL" id="JASCTH010000017">
    <property type="protein sequence ID" value="MDI6101865.1"/>
    <property type="molecule type" value="Genomic_DNA"/>
</dbReference>
<keyword evidence="2" id="KW-0378">Hydrolase</keyword>
<dbReference type="RefSeq" id="WP_282762865.1">
    <property type="nucleotide sequence ID" value="NZ_JASCTH010000017.1"/>
</dbReference>
<name>A0ABT6WQ53_9ACTN</name>
<comment type="caution">
    <text evidence="2">The sequence shown here is derived from an EMBL/GenBank/DDBJ whole genome shotgun (WGS) entry which is preliminary data.</text>
</comment>
<dbReference type="InterPro" id="IPR022742">
    <property type="entry name" value="Hydrolase_4"/>
</dbReference>
<dbReference type="Pfam" id="PF12146">
    <property type="entry name" value="Hydrolase_4"/>
    <property type="match status" value="1"/>
</dbReference>
<dbReference type="SUPFAM" id="SSF53474">
    <property type="entry name" value="alpha/beta-Hydrolases"/>
    <property type="match status" value="1"/>
</dbReference>
<reference evidence="2 3" key="1">
    <citation type="submission" date="2023-05" db="EMBL/GenBank/DDBJ databases">
        <title>Actinoplanes sp. NEAU-A12 genome sequencing.</title>
        <authorList>
            <person name="Wang Z.-S."/>
        </authorList>
    </citation>
    <scope>NUCLEOTIDE SEQUENCE [LARGE SCALE GENOMIC DNA]</scope>
    <source>
        <strain evidence="2 3">NEAU-A12</strain>
    </source>
</reference>
<protein>
    <submittedName>
        <fullName evidence="2">Alpha/beta fold hydrolase</fullName>
    </submittedName>
</protein>
<dbReference type="PANTHER" id="PTHR43265">
    <property type="entry name" value="ESTERASE ESTD"/>
    <property type="match status" value="1"/>
</dbReference>
<dbReference type="GO" id="GO:0016787">
    <property type="term" value="F:hydrolase activity"/>
    <property type="evidence" value="ECO:0007669"/>
    <property type="project" value="UniProtKB-KW"/>
</dbReference>
<dbReference type="PANTHER" id="PTHR43265:SF1">
    <property type="entry name" value="ESTERASE ESTD"/>
    <property type="match status" value="1"/>
</dbReference>
<dbReference type="Proteomes" id="UP001241758">
    <property type="component" value="Unassembled WGS sequence"/>
</dbReference>
<evidence type="ECO:0000313" key="2">
    <source>
        <dbReference type="EMBL" id="MDI6101865.1"/>
    </source>
</evidence>